<dbReference type="OrthoDB" id="943216at2759"/>
<proteinExistence type="predicted"/>
<dbReference type="Proteomes" id="UP000593560">
    <property type="component" value="Unassembled WGS sequence"/>
</dbReference>
<dbReference type="PANTHER" id="PTHR47074">
    <property type="entry name" value="BNAC02G40300D PROTEIN"/>
    <property type="match status" value="1"/>
</dbReference>
<dbReference type="PANTHER" id="PTHR47074:SF11">
    <property type="entry name" value="REVERSE TRANSCRIPTASE-LIKE PROTEIN"/>
    <property type="match status" value="1"/>
</dbReference>
<dbReference type="GO" id="GO:0004523">
    <property type="term" value="F:RNA-DNA hybrid ribonuclease activity"/>
    <property type="evidence" value="ECO:0007669"/>
    <property type="project" value="InterPro"/>
</dbReference>
<dbReference type="EMBL" id="JABFAD010000009">
    <property type="protein sequence ID" value="MBA0809533.1"/>
    <property type="molecule type" value="Genomic_DNA"/>
</dbReference>
<evidence type="ECO:0000313" key="3">
    <source>
        <dbReference type="Proteomes" id="UP000593560"/>
    </source>
</evidence>
<sequence length="145" mass="16881">MVTWSVWFHRNLYVWQDSNVAPASIIKFANKYLQDWKNSLLAFNRVQKHWDVLREASNRWIRPYNGPVKCNYDASVSIDDNATTYVVVLRDNTGNFVKGYTSFSHTKMEPHMVEGVVIQEALSWLKSLNLDRVVTELDCLKVILT</sequence>
<evidence type="ECO:0000259" key="1">
    <source>
        <dbReference type="Pfam" id="PF13456"/>
    </source>
</evidence>
<name>A0A7J9HIG1_9ROSI</name>
<dbReference type="InterPro" id="IPR002156">
    <property type="entry name" value="RNaseH_domain"/>
</dbReference>
<keyword evidence="3" id="KW-1185">Reference proteome</keyword>
<gene>
    <name evidence="2" type="ORF">Gohar_025178</name>
</gene>
<accession>A0A7J9HIG1</accession>
<dbReference type="GO" id="GO:0003676">
    <property type="term" value="F:nucleic acid binding"/>
    <property type="evidence" value="ECO:0007669"/>
    <property type="project" value="InterPro"/>
</dbReference>
<dbReference type="InterPro" id="IPR052929">
    <property type="entry name" value="RNase_H-like_EbsB-rel"/>
</dbReference>
<protein>
    <recommendedName>
        <fullName evidence="1">RNase H type-1 domain-containing protein</fullName>
    </recommendedName>
</protein>
<feature type="domain" description="RNase H type-1" evidence="1">
    <location>
        <begin position="71"/>
        <end position="143"/>
    </location>
</feature>
<reference evidence="2 3" key="1">
    <citation type="journal article" date="2019" name="Genome Biol. Evol.">
        <title>Insights into the evolution of the New World diploid cottons (Gossypium, subgenus Houzingenia) based on genome sequencing.</title>
        <authorList>
            <person name="Grover C.E."/>
            <person name="Arick M.A. 2nd"/>
            <person name="Thrash A."/>
            <person name="Conover J.L."/>
            <person name="Sanders W.S."/>
            <person name="Peterson D.G."/>
            <person name="Frelichowski J.E."/>
            <person name="Scheffler J.A."/>
            <person name="Scheffler B.E."/>
            <person name="Wendel J.F."/>
        </authorList>
    </citation>
    <scope>NUCLEOTIDE SEQUENCE [LARGE SCALE GENOMIC DNA]</scope>
    <source>
        <strain evidence="2">0</strain>
        <tissue evidence="2">Leaf</tissue>
    </source>
</reference>
<evidence type="ECO:0000313" key="2">
    <source>
        <dbReference type="EMBL" id="MBA0809533.1"/>
    </source>
</evidence>
<comment type="caution">
    <text evidence="2">The sequence shown here is derived from an EMBL/GenBank/DDBJ whole genome shotgun (WGS) entry which is preliminary data.</text>
</comment>
<dbReference type="Pfam" id="PF13456">
    <property type="entry name" value="RVT_3"/>
    <property type="match status" value="1"/>
</dbReference>
<organism evidence="2 3">
    <name type="scientific">Gossypium harknessii</name>
    <dbReference type="NCBI Taxonomy" id="34285"/>
    <lineage>
        <taxon>Eukaryota</taxon>
        <taxon>Viridiplantae</taxon>
        <taxon>Streptophyta</taxon>
        <taxon>Embryophyta</taxon>
        <taxon>Tracheophyta</taxon>
        <taxon>Spermatophyta</taxon>
        <taxon>Magnoliopsida</taxon>
        <taxon>eudicotyledons</taxon>
        <taxon>Gunneridae</taxon>
        <taxon>Pentapetalae</taxon>
        <taxon>rosids</taxon>
        <taxon>malvids</taxon>
        <taxon>Malvales</taxon>
        <taxon>Malvaceae</taxon>
        <taxon>Malvoideae</taxon>
        <taxon>Gossypium</taxon>
    </lineage>
</organism>
<dbReference type="AlphaFoldDB" id="A0A7J9HIG1"/>